<evidence type="ECO:0000313" key="3">
    <source>
        <dbReference type="Proteomes" id="UP000823674"/>
    </source>
</evidence>
<dbReference type="EMBL" id="JADBGQ010000009">
    <property type="protein sequence ID" value="KAG5377912.1"/>
    <property type="molecule type" value="Genomic_DNA"/>
</dbReference>
<name>A0ABQ7KUA5_BRACM</name>
<reference evidence="2 3" key="1">
    <citation type="submission" date="2021-03" db="EMBL/GenBank/DDBJ databases">
        <authorList>
            <person name="King G.J."/>
            <person name="Bancroft I."/>
            <person name="Baten A."/>
            <person name="Bloomfield J."/>
            <person name="Borpatragohain P."/>
            <person name="He Z."/>
            <person name="Irish N."/>
            <person name="Irwin J."/>
            <person name="Liu K."/>
            <person name="Mauleon R.P."/>
            <person name="Moore J."/>
            <person name="Morris R."/>
            <person name="Ostergaard L."/>
            <person name="Wang B."/>
            <person name="Wells R."/>
        </authorList>
    </citation>
    <scope>NUCLEOTIDE SEQUENCE [LARGE SCALE GENOMIC DNA]</scope>
    <source>
        <strain evidence="2">R-o-18</strain>
        <tissue evidence="2">Leaf</tissue>
    </source>
</reference>
<proteinExistence type="predicted"/>
<organism evidence="2 3">
    <name type="scientific">Brassica rapa subsp. trilocularis</name>
    <dbReference type="NCBI Taxonomy" id="1813537"/>
    <lineage>
        <taxon>Eukaryota</taxon>
        <taxon>Viridiplantae</taxon>
        <taxon>Streptophyta</taxon>
        <taxon>Embryophyta</taxon>
        <taxon>Tracheophyta</taxon>
        <taxon>Spermatophyta</taxon>
        <taxon>Magnoliopsida</taxon>
        <taxon>eudicotyledons</taxon>
        <taxon>Gunneridae</taxon>
        <taxon>Pentapetalae</taxon>
        <taxon>rosids</taxon>
        <taxon>malvids</taxon>
        <taxon>Brassicales</taxon>
        <taxon>Brassicaceae</taxon>
        <taxon>Brassiceae</taxon>
        <taxon>Brassica</taxon>
    </lineage>
</organism>
<protein>
    <submittedName>
        <fullName evidence="2">Uncharacterized protein</fullName>
    </submittedName>
</protein>
<feature type="region of interest" description="Disordered" evidence="1">
    <location>
        <begin position="1"/>
        <end position="29"/>
    </location>
</feature>
<evidence type="ECO:0000256" key="1">
    <source>
        <dbReference type="SAM" id="MobiDB-lite"/>
    </source>
</evidence>
<keyword evidence="3" id="KW-1185">Reference proteome</keyword>
<gene>
    <name evidence="2" type="primary">A07g501290.1_BraROA</name>
    <name evidence="2" type="ORF">IGI04_025754</name>
</gene>
<dbReference type="Proteomes" id="UP000823674">
    <property type="component" value="Chromosome A07"/>
</dbReference>
<feature type="compositionally biased region" description="Low complexity" evidence="1">
    <location>
        <begin position="9"/>
        <end position="23"/>
    </location>
</feature>
<accession>A0ABQ7KUA5</accession>
<evidence type="ECO:0000313" key="2">
    <source>
        <dbReference type="EMBL" id="KAG5377912.1"/>
    </source>
</evidence>
<comment type="caution">
    <text evidence="2">The sequence shown here is derived from an EMBL/GenBank/DDBJ whole genome shotgun (WGS) entry which is preliminary data.</text>
</comment>
<sequence>MMRDWKQTSPSFLPPSLSSSLPHSSPPSENPNFLPLISNLSLCLLRFIDDKVSRVNSHLVPTGKRRFQDRFGS</sequence>